<keyword evidence="2" id="KW-0223">Dioxygenase</keyword>
<gene>
    <name evidence="2" type="ORF">ACFPT7_08730</name>
</gene>
<reference evidence="3" key="1">
    <citation type="journal article" date="2019" name="Int. J. Syst. Evol. Microbiol.">
        <title>The Global Catalogue of Microorganisms (GCM) 10K type strain sequencing project: providing services to taxonomists for standard genome sequencing and annotation.</title>
        <authorList>
            <consortium name="The Broad Institute Genomics Platform"/>
            <consortium name="The Broad Institute Genome Sequencing Center for Infectious Disease"/>
            <person name="Wu L."/>
            <person name="Ma J."/>
        </authorList>
    </citation>
    <scope>NUCLEOTIDE SEQUENCE [LARGE SCALE GENOMIC DNA]</scope>
    <source>
        <strain evidence="3">JCM 4087</strain>
    </source>
</reference>
<evidence type="ECO:0000313" key="2">
    <source>
        <dbReference type="EMBL" id="MFC5862370.1"/>
    </source>
</evidence>
<comment type="cofactor">
    <cofactor evidence="1">
        <name>Fe(2+)</name>
        <dbReference type="ChEBI" id="CHEBI:29033"/>
    </cofactor>
</comment>
<evidence type="ECO:0000256" key="1">
    <source>
        <dbReference type="ARBA" id="ARBA00001954"/>
    </source>
</evidence>
<proteinExistence type="predicted"/>
<dbReference type="RefSeq" id="WP_263335520.1">
    <property type="nucleotide sequence ID" value="NZ_JAGSYH010000003.1"/>
</dbReference>
<accession>A0ABW1EE71</accession>
<dbReference type="EMBL" id="JBHSPH010000002">
    <property type="protein sequence ID" value="MFC5862370.1"/>
    <property type="molecule type" value="Genomic_DNA"/>
</dbReference>
<dbReference type="Proteomes" id="UP001596091">
    <property type="component" value="Unassembled WGS sequence"/>
</dbReference>
<protein>
    <submittedName>
        <fullName evidence="2">Phytanoyl-CoA dioxygenase family protein</fullName>
    </submittedName>
</protein>
<dbReference type="InterPro" id="IPR008775">
    <property type="entry name" value="Phytyl_CoA_dOase-like"/>
</dbReference>
<keyword evidence="3" id="KW-1185">Reference proteome</keyword>
<dbReference type="PANTHER" id="PTHR20883">
    <property type="entry name" value="PHYTANOYL-COA DIOXYGENASE DOMAIN CONTAINING 1"/>
    <property type="match status" value="1"/>
</dbReference>
<organism evidence="2 3">
    <name type="scientific">Acidicapsa dinghuensis</name>
    <dbReference type="NCBI Taxonomy" id="2218256"/>
    <lineage>
        <taxon>Bacteria</taxon>
        <taxon>Pseudomonadati</taxon>
        <taxon>Acidobacteriota</taxon>
        <taxon>Terriglobia</taxon>
        <taxon>Terriglobales</taxon>
        <taxon>Acidobacteriaceae</taxon>
        <taxon>Acidicapsa</taxon>
    </lineage>
</organism>
<dbReference type="PANTHER" id="PTHR20883:SF48">
    <property type="entry name" value="ECTOINE DIOXYGENASE"/>
    <property type="match status" value="1"/>
</dbReference>
<dbReference type="Gene3D" id="2.60.120.620">
    <property type="entry name" value="q2cbj1_9rhob like domain"/>
    <property type="match status" value="1"/>
</dbReference>
<comment type="caution">
    <text evidence="2">The sequence shown here is derived from an EMBL/GenBank/DDBJ whole genome shotgun (WGS) entry which is preliminary data.</text>
</comment>
<evidence type="ECO:0000313" key="3">
    <source>
        <dbReference type="Proteomes" id="UP001596091"/>
    </source>
</evidence>
<keyword evidence="2" id="KW-0560">Oxidoreductase</keyword>
<dbReference type="GO" id="GO:0051213">
    <property type="term" value="F:dioxygenase activity"/>
    <property type="evidence" value="ECO:0007669"/>
    <property type="project" value="UniProtKB-KW"/>
</dbReference>
<dbReference type="Pfam" id="PF05721">
    <property type="entry name" value="PhyH"/>
    <property type="match status" value="1"/>
</dbReference>
<name>A0ABW1EE71_9BACT</name>
<dbReference type="SUPFAM" id="SSF51197">
    <property type="entry name" value="Clavaminate synthase-like"/>
    <property type="match status" value="1"/>
</dbReference>
<sequence>MRQFHEIQARDLCGSVLQNEIHTKGYALIRNLLSLEDVSHTLNAITEVLSAAGWLLPGHDPLERFANPDAACGDPDPEFKSTYQTVFDLESFHALPHYPALQSAMKMIVGERVLVHPKPIGRLIFPNCERLTVHAHQDYRFMGGDTECFTAWIPLHDCPVHAGPLRVLESSHRAGYVEHADENLHVPEILSDTLQEDDWVSGQINAGDVLLFHSLTVHAASPNLSDRMRISLDCRFQDYRRSLNPANLVFSGESGKSWEKTYAGWRSDKLKYYWKRLPLTLQPSEAEIEQLSQTAEPPEKRARYARMLCQLA</sequence>